<feature type="region of interest" description="Disordered" evidence="4">
    <location>
        <begin position="1"/>
        <end position="42"/>
    </location>
</feature>
<dbReference type="EMBL" id="JAINDJ010000002">
    <property type="protein sequence ID" value="KAG9459272.1"/>
    <property type="molecule type" value="Genomic_DNA"/>
</dbReference>
<dbReference type="SUPFAM" id="SSF48371">
    <property type="entry name" value="ARM repeat"/>
    <property type="match status" value="1"/>
</dbReference>
<reference evidence="5 6" key="1">
    <citation type="submission" date="2021-07" db="EMBL/GenBank/DDBJ databases">
        <title>The Aristolochia fimbriata genome: insights into angiosperm evolution, floral development and chemical biosynthesis.</title>
        <authorList>
            <person name="Jiao Y."/>
        </authorList>
    </citation>
    <scope>NUCLEOTIDE SEQUENCE [LARGE SCALE GENOMIC DNA]</scope>
    <source>
        <strain evidence="5">IBCAS-2021</strain>
        <tissue evidence="5">Leaf</tissue>
    </source>
</reference>
<evidence type="ECO:0008006" key="7">
    <source>
        <dbReference type="Google" id="ProtNLM"/>
    </source>
</evidence>
<dbReference type="GO" id="GO:0005634">
    <property type="term" value="C:nucleus"/>
    <property type="evidence" value="ECO:0007669"/>
    <property type="project" value="UniProtKB-SubCell"/>
</dbReference>
<accession>A0AAV7FHC0</accession>
<sequence length="505" mass="55561">MATPSPAELREGEGKQDDEEEATELESIPYHPPAPPSDLINTETTVDPSYIISLIRRLLPPTIKVNDEKQGQYSQDQKIGSGEWNSADINMEHENEQRMESTNGYEVSLPLDPWEECGCILWDLSADNSHAEFMVENFLLDVLLASLTVSESMRTREICLGIIANLACHEALRKHLFSTNGLIGTVVDQLFVDDSPCLVETFRLLTVGLQGCGALTLAEQLQSDSIMSRILWIAENTLNAQLLERCMAFFSVILESSEDVCSILLAPLIDLGLPGALANILACEMSKLTGVEESERGSVLDSILCVTEALSVTDKYSHLISSNRDIFVQVLSLVKLPEKSEVASACVTAIVLIANIFADEPNLISEASEDVTFLESLLDILPLVSDDLQARSALWCVLERLLLQIEEIVAADSSSSLQKYAMVLVKKSNLVVEDLVDHQPEDSAEGDKDLHKHQKTANAQITSLSRIASILDRCVAARHGASSTSSEEEDEKLHRLLSYCIEYIT</sequence>
<dbReference type="InterPro" id="IPR016024">
    <property type="entry name" value="ARM-type_fold"/>
</dbReference>
<comment type="subcellular location">
    <subcellularLocation>
        <location evidence="1">Nucleus</location>
    </subcellularLocation>
</comment>
<organism evidence="5 6">
    <name type="scientific">Aristolochia fimbriata</name>
    <name type="common">White veined hardy Dutchman's pipe vine</name>
    <dbReference type="NCBI Taxonomy" id="158543"/>
    <lineage>
        <taxon>Eukaryota</taxon>
        <taxon>Viridiplantae</taxon>
        <taxon>Streptophyta</taxon>
        <taxon>Embryophyta</taxon>
        <taxon>Tracheophyta</taxon>
        <taxon>Spermatophyta</taxon>
        <taxon>Magnoliopsida</taxon>
        <taxon>Magnoliidae</taxon>
        <taxon>Piperales</taxon>
        <taxon>Aristolochiaceae</taxon>
        <taxon>Aristolochia</taxon>
    </lineage>
</organism>
<comment type="similarity">
    <text evidence="3">Belongs to the SAAL1 family.</text>
</comment>
<gene>
    <name evidence="5" type="ORF">H6P81_003780</name>
</gene>
<dbReference type="Proteomes" id="UP000825729">
    <property type="component" value="Unassembled WGS sequence"/>
</dbReference>
<protein>
    <recommendedName>
        <fullName evidence="7">ARM repeat superfamily protein</fullName>
    </recommendedName>
</protein>
<comment type="caution">
    <text evidence="5">The sequence shown here is derived from an EMBL/GenBank/DDBJ whole genome shotgun (WGS) entry which is preliminary data.</text>
</comment>
<keyword evidence="2" id="KW-0539">Nucleus</keyword>
<evidence type="ECO:0000313" key="6">
    <source>
        <dbReference type="Proteomes" id="UP000825729"/>
    </source>
</evidence>
<dbReference type="Gene3D" id="1.25.10.10">
    <property type="entry name" value="Leucine-rich Repeat Variant"/>
    <property type="match status" value="1"/>
</dbReference>
<dbReference type="PANTHER" id="PTHR23424:SF23">
    <property type="entry name" value="PROTEIN SAAL1"/>
    <property type="match status" value="1"/>
</dbReference>
<dbReference type="AlphaFoldDB" id="A0AAV7FHC0"/>
<proteinExistence type="inferred from homology"/>
<dbReference type="InterPro" id="IPR011989">
    <property type="entry name" value="ARM-like"/>
</dbReference>
<evidence type="ECO:0000256" key="4">
    <source>
        <dbReference type="SAM" id="MobiDB-lite"/>
    </source>
</evidence>
<keyword evidence="6" id="KW-1185">Reference proteome</keyword>
<evidence type="ECO:0000313" key="5">
    <source>
        <dbReference type="EMBL" id="KAG9459272.1"/>
    </source>
</evidence>
<dbReference type="PANTHER" id="PTHR23424">
    <property type="entry name" value="SERUM AMYLOID A"/>
    <property type="match status" value="1"/>
</dbReference>
<name>A0AAV7FHC0_ARIFI</name>
<evidence type="ECO:0000256" key="3">
    <source>
        <dbReference type="ARBA" id="ARBA00038401"/>
    </source>
</evidence>
<dbReference type="InterPro" id="IPR052464">
    <property type="entry name" value="Synovial_Prolif_Regulator"/>
</dbReference>
<evidence type="ECO:0000256" key="2">
    <source>
        <dbReference type="ARBA" id="ARBA00023242"/>
    </source>
</evidence>
<evidence type="ECO:0000256" key="1">
    <source>
        <dbReference type="ARBA" id="ARBA00004123"/>
    </source>
</evidence>